<organism evidence="5 6">
    <name type="scientific">Georgenia yuyongxinii</name>
    <dbReference type="NCBI Taxonomy" id="2589797"/>
    <lineage>
        <taxon>Bacteria</taxon>
        <taxon>Bacillati</taxon>
        <taxon>Actinomycetota</taxon>
        <taxon>Actinomycetes</taxon>
        <taxon>Micrococcales</taxon>
        <taxon>Bogoriellaceae</taxon>
        <taxon>Georgenia</taxon>
    </lineage>
</organism>
<keyword evidence="6" id="KW-1185">Reference proteome</keyword>
<dbReference type="PANTHER" id="PTHR45772:SF1">
    <property type="entry name" value="ABC TRANSPORTER ATP-BINDING PROTEIN"/>
    <property type="match status" value="1"/>
</dbReference>
<keyword evidence="3 5" id="KW-0067">ATP-binding</keyword>
<dbReference type="PROSITE" id="PS50893">
    <property type="entry name" value="ABC_TRANSPORTER_2"/>
    <property type="match status" value="1"/>
</dbReference>
<dbReference type="GO" id="GO:0016887">
    <property type="term" value="F:ATP hydrolysis activity"/>
    <property type="evidence" value="ECO:0007669"/>
    <property type="project" value="InterPro"/>
</dbReference>
<accession>A0A552WXS7</accession>
<evidence type="ECO:0000256" key="3">
    <source>
        <dbReference type="ARBA" id="ARBA00022840"/>
    </source>
</evidence>
<dbReference type="InterPro" id="IPR003593">
    <property type="entry name" value="AAA+_ATPase"/>
</dbReference>
<dbReference type="InterPro" id="IPR027417">
    <property type="entry name" value="P-loop_NTPase"/>
</dbReference>
<evidence type="ECO:0000313" key="5">
    <source>
        <dbReference type="EMBL" id="TRW47641.1"/>
    </source>
</evidence>
<evidence type="ECO:0000259" key="4">
    <source>
        <dbReference type="PROSITE" id="PS50893"/>
    </source>
</evidence>
<evidence type="ECO:0000256" key="2">
    <source>
        <dbReference type="ARBA" id="ARBA00022741"/>
    </source>
</evidence>
<dbReference type="Proteomes" id="UP000318693">
    <property type="component" value="Unassembled WGS sequence"/>
</dbReference>
<keyword evidence="1" id="KW-0813">Transport</keyword>
<dbReference type="EMBL" id="VJXR01000001">
    <property type="protein sequence ID" value="TRW47641.1"/>
    <property type="molecule type" value="Genomic_DNA"/>
</dbReference>
<dbReference type="RefSeq" id="WP_143416595.1">
    <property type="nucleotide sequence ID" value="NZ_VJXR01000001.1"/>
</dbReference>
<dbReference type="Pfam" id="PF00005">
    <property type="entry name" value="ABC_tran"/>
    <property type="match status" value="1"/>
</dbReference>
<dbReference type="SMART" id="SM00382">
    <property type="entry name" value="AAA"/>
    <property type="match status" value="1"/>
</dbReference>
<comment type="caution">
    <text evidence="5">The sequence shown here is derived from an EMBL/GenBank/DDBJ whole genome shotgun (WGS) entry which is preliminary data.</text>
</comment>
<dbReference type="InterPro" id="IPR003439">
    <property type="entry name" value="ABC_transporter-like_ATP-bd"/>
</dbReference>
<sequence length="265" mass="28362">MSVAALSCEDVSLSFGGVRALTSIDFSLAAGEVVGLIGPNGAGKSSLINCLTGFYRPDAGRIHVGSTDVNGMKPRAIALLGVSRTFQQAETLVGIGARDVMMLGRDRFLPPGFIRFAFPIPAVRRAERDSGERVEDIAETLGIADYVHKNTPFESLPYGVRKLVDLGRALACEPNVLLMDEPAAGLTDGEKERMVQVIHRIREKHSITQLLVDHDINFVTAAASRLLVLDAGVMIARGPCDEVLAMQSVVDAYVGRSDDAEVAEA</sequence>
<dbReference type="PANTHER" id="PTHR45772">
    <property type="entry name" value="CONSERVED COMPONENT OF ABC TRANSPORTER FOR NATURAL AMINO ACIDS-RELATED"/>
    <property type="match status" value="1"/>
</dbReference>
<protein>
    <submittedName>
        <fullName evidence="5">ATP-binding cassette domain-containing protein</fullName>
    </submittedName>
</protein>
<gene>
    <name evidence="5" type="ORF">FJ693_00620</name>
</gene>
<dbReference type="SUPFAM" id="SSF52540">
    <property type="entry name" value="P-loop containing nucleoside triphosphate hydrolases"/>
    <property type="match status" value="1"/>
</dbReference>
<keyword evidence="2" id="KW-0547">Nucleotide-binding</keyword>
<evidence type="ECO:0000313" key="6">
    <source>
        <dbReference type="Proteomes" id="UP000318693"/>
    </source>
</evidence>
<proteinExistence type="predicted"/>
<dbReference type="InterPro" id="IPR051120">
    <property type="entry name" value="ABC_AA/LPS_Transport"/>
</dbReference>
<evidence type="ECO:0000256" key="1">
    <source>
        <dbReference type="ARBA" id="ARBA00022448"/>
    </source>
</evidence>
<name>A0A552WXS7_9MICO</name>
<dbReference type="GO" id="GO:0005886">
    <property type="term" value="C:plasma membrane"/>
    <property type="evidence" value="ECO:0007669"/>
    <property type="project" value="TreeGrafter"/>
</dbReference>
<dbReference type="AlphaFoldDB" id="A0A552WXS7"/>
<feature type="domain" description="ABC transporter" evidence="4">
    <location>
        <begin position="6"/>
        <end position="256"/>
    </location>
</feature>
<dbReference type="Gene3D" id="3.40.50.300">
    <property type="entry name" value="P-loop containing nucleotide triphosphate hydrolases"/>
    <property type="match status" value="1"/>
</dbReference>
<dbReference type="GO" id="GO:0005524">
    <property type="term" value="F:ATP binding"/>
    <property type="evidence" value="ECO:0007669"/>
    <property type="project" value="UniProtKB-KW"/>
</dbReference>
<reference evidence="5 6" key="1">
    <citation type="submission" date="2019-07" db="EMBL/GenBank/DDBJ databases">
        <title>Georgenia wutianyii sp. nov. and Georgenia *** sp. nov. isolated from plateau pika (Ochotona curzoniae) in the Qinghai-Tibet plateau of China.</title>
        <authorList>
            <person name="Tian Z."/>
        </authorList>
    </citation>
    <scope>NUCLEOTIDE SEQUENCE [LARGE SCALE GENOMIC DNA]</scope>
    <source>
        <strain evidence="5 6">Z446</strain>
    </source>
</reference>